<sequence>MAPPPQQQQITLGMILKAQYQDPESWAANKVVLTAFGTFAAAVVAISQFGDLLVPALA</sequence>
<dbReference type="AlphaFoldDB" id="A0AAV5GP94"/>
<accession>A0AAV5GP94</accession>
<name>A0AAV5GP94_9BASI</name>
<evidence type="ECO:0000313" key="2">
    <source>
        <dbReference type="EMBL" id="GJN91361.1"/>
    </source>
</evidence>
<feature type="transmembrane region" description="Helical" evidence="1">
    <location>
        <begin position="31"/>
        <end position="54"/>
    </location>
</feature>
<comment type="caution">
    <text evidence="2">The sequence shown here is derived from an EMBL/GenBank/DDBJ whole genome shotgun (WGS) entry which is preliminary data.</text>
</comment>
<reference evidence="2 3" key="1">
    <citation type="submission" date="2021-12" db="EMBL/GenBank/DDBJ databases">
        <title>High titer production of polyol ester of fatty acids by Rhodotorula paludigena BS15 towards product separation-free biomass refinery.</title>
        <authorList>
            <person name="Mano J."/>
            <person name="Ono H."/>
            <person name="Tanaka T."/>
            <person name="Naito K."/>
            <person name="Sushida H."/>
            <person name="Ike M."/>
            <person name="Tokuyasu K."/>
            <person name="Kitaoka M."/>
        </authorList>
    </citation>
    <scope>NUCLEOTIDE SEQUENCE [LARGE SCALE GENOMIC DNA]</scope>
    <source>
        <strain evidence="2 3">BS15</strain>
    </source>
</reference>
<organism evidence="2 3">
    <name type="scientific">Rhodotorula paludigena</name>
    <dbReference type="NCBI Taxonomy" id="86838"/>
    <lineage>
        <taxon>Eukaryota</taxon>
        <taxon>Fungi</taxon>
        <taxon>Dikarya</taxon>
        <taxon>Basidiomycota</taxon>
        <taxon>Pucciniomycotina</taxon>
        <taxon>Microbotryomycetes</taxon>
        <taxon>Sporidiobolales</taxon>
        <taxon>Sporidiobolaceae</taxon>
        <taxon>Rhodotorula</taxon>
    </lineage>
</organism>
<dbReference type="EMBL" id="BQKY01000008">
    <property type="protein sequence ID" value="GJN91361.1"/>
    <property type="molecule type" value="Genomic_DNA"/>
</dbReference>
<keyword evidence="1" id="KW-0472">Membrane</keyword>
<evidence type="ECO:0000313" key="3">
    <source>
        <dbReference type="Proteomes" id="UP001342314"/>
    </source>
</evidence>
<protein>
    <submittedName>
        <fullName evidence="2">Uncharacterized protein</fullName>
    </submittedName>
</protein>
<gene>
    <name evidence="2" type="ORF">Rhopal_004382-T1</name>
</gene>
<evidence type="ECO:0000256" key="1">
    <source>
        <dbReference type="SAM" id="Phobius"/>
    </source>
</evidence>
<proteinExistence type="predicted"/>
<dbReference type="Proteomes" id="UP001342314">
    <property type="component" value="Unassembled WGS sequence"/>
</dbReference>
<keyword evidence="3" id="KW-1185">Reference proteome</keyword>
<keyword evidence="1" id="KW-1133">Transmembrane helix</keyword>
<keyword evidence="1" id="KW-0812">Transmembrane</keyword>